<evidence type="ECO:0000313" key="7">
    <source>
        <dbReference type="EMBL" id="KAF7262583.1"/>
    </source>
</evidence>
<reference evidence="7" key="1">
    <citation type="submission" date="2019-07" db="EMBL/GenBank/DDBJ databases">
        <title>Annotation for the trematode Paragonimus miyazaki's.</title>
        <authorList>
            <person name="Choi Y.-J."/>
        </authorList>
    </citation>
    <scope>NUCLEOTIDE SEQUENCE</scope>
    <source>
        <strain evidence="7">Japan</strain>
    </source>
</reference>
<organism evidence="7 8">
    <name type="scientific">Paragonimus skrjabini miyazakii</name>
    <dbReference type="NCBI Taxonomy" id="59628"/>
    <lineage>
        <taxon>Eukaryota</taxon>
        <taxon>Metazoa</taxon>
        <taxon>Spiralia</taxon>
        <taxon>Lophotrochozoa</taxon>
        <taxon>Platyhelminthes</taxon>
        <taxon>Trematoda</taxon>
        <taxon>Digenea</taxon>
        <taxon>Plagiorchiida</taxon>
        <taxon>Troglotremata</taxon>
        <taxon>Troglotrematidae</taxon>
        <taxon>Paragonimus</taxon>
    </lineage>
</organism>
<dbReference type="PANTHER" id="PTHR13377:SF3">
    <property type="entry name" value="TRANSMEMBRANE PROTEIN 115"/>
    <property type="match status" value="1"/>
</dbReference>
<keyword evidence="8" id="KW-1185">Reference proteome</keyword>
<feature type="compositionally biased region" description="Polar residues" evidence="5">
    <location>
        <begin position="323"/>
        <end position="342"/>
    </location>
</feature>
<comment type="subcellular location">
    <subcellularLocation>
        <location evidence="1">Membrane</location>
        <topology evidence="1">Multi-pass membrane protein</topology>
    </subcellularLocation>
</comment>
<feature type="transmembrane region" description="Helical" evidence="6">
    <location>
        <begin position="154"/>
        <end position="171"/>
    </location>
</feature>
<feature type="region of interest" description="Disordered" evidence="5">
    <location>
        <begin position="321"/>
        <end position="342"/>
    </location>
</feature>
<feature type="transmembrane region" description="Helical" evidence="6">
    <location>
        <begin position="12"/>
        <end position="34"/>
    </location>
</feature>
<evidence type="ECO:0000256" key="1">
    <source>
        <dbReference type="ARBA" id="ARBA00004141"/>
    </source>
</evidence>
<feature type="region of interest" description="Disordered" evidence="5">
    <location>
        <begin position="286"/>
        <end position="308"/>
    </location>
</feature>
<evidence type="ECO:0000256" key="4">
    <source>
        <dbReference type="ARBA" id="ARBA00023136"/>
    </source>
</evidence>
<evidence type="ECO:0000256" key="3">
    <source>
        <dbReference type="ARBA" id="ARBA00022989"/>
    </source>
</evidence>
<dbReference type="PANTHER" id="PTHR13377">
    <property type="entry name" value="PLACENTAL PROTEIN 6"/>
    <property type="match status" value="1"/>
</dbReference>
<dbReference type="InterPro" id="IPR013861">
    <property type="entry name" value="TMEM115/Pdh1/Rbl19"/>
</dbReference>
<protein>
    <submittedName>
        <fullName evidence="7">Transmembrane protein</fullName>
    </submittedName>
</protein>
<proteinExistence type="predicted"/>
<feature type="transmembrane region" description="Helical" evidence="6">
    <location>
        <begin position="54"/>
        <end position="77"/>
    </location>
</feature>
<dbReference type="Proteomes" id="UP000822476">
    <property type="component" value="Unassembled WGS sequence"/>
</dbReference>
<evidence type="ECO:0000256" key="5">
    <source>
        <dbReference type="SAM" id="MobiDB-lite"/>
    </source>
</evidence>
<sequence length="342" mass="38605">MKPNAFWHVSNWTIGSGISLTVSYMVCLIHRPWFETFAFYPTDAHSAWHAAPFLTFWIVTDEHVTHWLTILALLIFDKLIRDSWSKLETLVFVLFVGICSVLCSSFMLVLFGAPPSTAISGNAALVSAVTVVSTQFDSERFLVGYGSSGLKSRYGFFTGFLLYFFLALVSFVSWGSFLLYSSGFMFAWIYIRFLQYHSQRKYGDHRACFAFSKFFPGPLEHWIALPSNLIYMVLLRTKLCPGIERHSEIVSTASFAVGLPGLTSDEDRHRRLALKALNERLFNKPQSEEAMEWPSLEEQDGKTATNEVKTEVQSVKVDLMAIASSSESSPTDLHSKNPSHLT</sequence>
<comment type="caution">
    <text evidence="7">The sequence shown here is derived from an EMBL/GenBank/DDBJ whole genome shotgun (WGS) entry which is preliminary data.</text>
</comment>
<feature type="transmembrane region" description="Helical" evidence="6">
    <location>
        <begin position="89"/>
        <end position="111"/>
    </location>
</feature>
<dbReference type="OrthoDB" id="73612at2759"/>
<keyword evidence="3 6" id="KW-1133">Transmembrane helix</keyword>
<name>A0A8S9ZAB1_9TREM</name>
<dbReference type="GO" id="GO:0006890">
    <property type="term" value="P:retrograde vesicle-mediated transport, Golgi to endoplasmic reticulum"/>
    <property type="evidence" value="ECO:0007669"/>
    <property type="project" value="InterPro"/>
</dbReference>
<evidence type="ECO:0000256" key="6">
    <source>
        <dbReference type="SAM" id="Phobius"/>
    </source>
</evidence>
<gene>
    <name evidence="7" type="ORF">EG68_00214</name>
</gene>
<dbReference type="AlphaFoldDB" id="A0A8S9ZAB1"/>
<dbReference type="GO" id="GO:0016020">
    <property type="term" value="C:membrane"/>
    <property type="evidence" value="ECO:0007669"/>
    <property type="project" value="UniProtKB-SubCell"/>
</dbReference>
<keyword evidence="4 6" id="KW-0472">Membrane</keyword>
<accession>A0A8S9ZAB1</accession>
<dbReference type="GO" id="GO:0005794">
    <property type="term" value="C:Golgi apparatus"/>
    <property type="evidence" value="ECO:0007669"/>
    <property type="project" value="TreeGrafter"/>
</dbReference>
<keyword evidence="2 6" id="KW-0812">Transmembrane</keyword>
<feature type="compositionally biased region" description="Acidic residues" evidence="5">
    <location>
        <begin position="289"/>
        <end position="298"/>
    </location>
</feature>
<evidence type="ECO:0000256" key="2">
    <source>
        <dbReference type="ARBA" id="ARBA00022692"/>
    </source>
</evidence>
<dbReference type="EMBL" id="JTDE01000029">
    <property type="protein sequence ID" value="KAF7262583.1"/>
    <property type="molecule type" value="Genomic_DNA"/>
</dbReference>
<evidence type="ECO:0000313" key="8">
    <source>
        <dbReference type="Proteomes" id="UP000822476"/>
    </source>
</evidence>